<accession>A0ABY2S5E7</accession>
<sequence length="244" mass="24841">MTDPLAPLLELDGVATAAKTAQDAIFAVHRHRANLRGGSATAAEASVRAARASAGTEGADPDLPDEGAVTDPVLAGALRVAEAAESLLPTWRRAPLQALARMHVLAAADLTADADALGRPRTGAGVGARLELLAQLVTGATAVPGPVLTAVVHGELLTLRPFGSADGVVARAAARLTMIATGLDPKALTVPEVAYFRRTGRYHEAAGGFASGEPEGVRQWLLFSCEAFEAGAREATSIADAAAS</sequence>
<reference evidence="2 3" key="1">
    <citation type="journal article" date="2015" name="Antonie Van Leeuwenhoek">
        <title>Prauserella endophytica sp. nov., an endophytic actinobacterium isolated from Tamarix taklamakanensis.</title>
        <authorList>
            <person name="Liu J.M."/>
            <person name="Habden X."/>
            <person name="Guo L."/>
            <person name="Tuo L."/>
            <person name="Jiang Z.K."/>
            <person name="Liu S.W."/>
            <person name="Liu X.F."/>
            <person name="Chen L."/>
            <person name="Li R.F."/>
            <person name="Zhang Y.Q."/>
            <person name="Sun C.H."/>
        </authorList>
    </citation>
    <scope>NUCLEOTIDE SEQUENCE [LARGE SCALE GENOMIC DNA]</scope>
    <source>
        <strain evidence="2 3">CGMCC 4.7182</strain>
    </source>
</reference>
<dbReference type="PROSITE" id="PS51459">
    <property type="entry name" value="FIDO"/>
    <property type="match status" value="1"/>
</dbReference>
<evidence type="ECO:0000313" key="3">
    <source>
        <dbReference type="Proteomes" id="UP000309992"/>
    </source>
</evidence>
<dbReference type="InterPro" id="IPR003812">
    <property type="entry name" value="Fido"/>
</dbReference>
<keyword evidence="3" id="KW-1185">Reference proteome</keyword>
<dbReference type="EMBL" id="SWMS01000009">
    <property type="protein sequence ID" value="TKG70011.1"/>
    <property type="molecule type" value="Genomic_DNA"/>
</dbReference>
<evidence type="ECO:0000259" key="1">
    <source>
        <dbReference type="PROSITE" id="PS51459"/>
    </source>
</evidence>
<proteinExistence type="predicted"/>
<evidence type="ECO:0000313" key="2">
    <source>
        <dbReference type="EMBL" id="TKG70011.1"/>
    </source>
</evidence>
<dbReference type="RefSeq" id="WP_137095666.1">
    <property type="nucleotide sequence ID" value="NZ_SWMS01000009.1"/>
</dbReference>
<dbReference type="Proteomes" id="UP000309992">
    <property type="component" value="Unassembled WGS sequence"/>
</dbReference>
<gene>
    <name evidence="2" type="ORF">FCN18_18055</name>
</gene>
<comment type="caution">
    <text evidence="2">The sequence shown here is derived from an EMBL/GenBank/DDBJ whole genome shotgun (WGS) entry which is preliminary data.</text>
</comment>
<name>A0ABY2S5E7_9PSEU</name>
<feature type="domain" description="Fido" evidence="1">
    <location>
        <begin position="94"/>
        <end position="226"/>
    </location>
</feature>
<organism evidence="2 3">
    <name type="scientific">Prauserella endophytica</name>
    <dbReference type="NCBI Taxonomy" id="1592324"/>
    <lineage>
        <taxon>Bacteria</taxon>
        <taxon>Bacillati</taxon>
        <taxon>Actinomycetota</taxon>
        <taxon>Actinomycetes</taxon>
        <taxon>Pseudonocardiales</taxon>
        <taxon>Pseudonocardiaceae</taxon>
        <taxon>Prauserella</taxon>
        <taxon>Prauserella coralliicola group</taxon>
    </lineage>
</organism>
<protein>
    <submittedName>
        <fullName evidence="2">Oxidoreductase</fullName>
    </submittedName>
</protein>